<feature type="compositionally biased region" description="Polar residues" evidence="4">
    <location>
        <begin position="523"/>
        <end position="532"/>
    </location>
</feature>
<feature type="domain" description="Clp R" evidence="5">
    <location>
        <begin position="7"/>
        <end position="185"/>
    </location>
</feature>
<reference evidence="6 7" key="1">
    <citation type="submission" date="2023-10" db="EMBL/GenBank/DDBJ databases">
        <title>Chromosome-scale genome assembly provides insights into flower coloration mechanisms of Canna indica.</title>
        <authorList>
            <person name="Li C."/>
        </authorList>
    </citation>
    <scope>NUCLEOTIDE SEQUENCE [LARGE SCALE GENOMIC DNA]</scope>
    <source>
        <tissue evidence="6">Flower</tissue>
    </source>
</reference>
<dbReference type="InterPro" id="IPR004176">
    <property type="entry name" value="Clp_R_N"/>
</dbReference>
<dbReference type="PANTHER" id="PTHR43572:SF31">
    <property type="entry name" value="PROTEIN SMAX1-LIKE 3"/>
    <property type="match status" value="1"/>
</dbReference>
<evidence type="ECO:0000313" key="7">
    <source>
        <dbReference type="Proteomes" id="UP001327560"/>
    </source>
</evidence>
<evidence type="ECO:0000256" key="4">
    <source>
        <dbReference type="SAM" id="MobiDB-lite"/>
    </source>
</evidence>
<accession>A0AAQ3JZ03</accession>
<name>A0AAQ3JZ03_9LILI</name>
<protein>
    <submittedName>
        <fullName evidence="6">Protein SMAX1-LIKE 3-like</fullName>
    </submittedName>
</protein>
<dbReference type="InterPro" id="IPR058680">
    <property type="entry name" value="NBD_SMAX1-like"/>
</dbReference>
<gene>
    <name evidence="6" type="ORF">Cni_G06039</name>
</gene>
<feature type="compositionally biased region" description="Polar residues" evidence="4">
    <location>
        <begin position="419"/>
        <end position="430"/>
    </location>
</feature>
<feature type="compositionally biased region" description="Basic and acidic residues" evidence="4">
    <location>
        <begin position="431"/>
        <end position="442"/>
    </location>
</feature>
<dbReference type="SUPFAM" id="SSF52540">
    <property type="entry name" value="P-loop containing nucleoside triphosphate hydrolases"/>
    <property type="match status" value="1"/>
</dbReference>
<dbReference type="Pfam" id="PF23569">
    <property type="entry name" value="NBD_SMAX1"/>
    <property type="match status" value="1"/>
</dbReference>
<dbReference type="PANTHER" id="PTHR43572">
    <property type="entry name" value="CHAPERONE PROTEIN CLPD, CHLOROPLASTIC"/>
    <property type="match status" value="1"/>
</dbReference>
<feature type="compositionally biased region" description="Polar residues" evidence="4">
    <location>
        <begin position="506"/>
        <end position="515"/>
    </location>
</feature>
<feature type="region of interest" description="Disordered" evidence="4">
    <location>
        <begin position="506"/>
        <end position="543"/>
    </location>
</feature>
<feature type="region of interest" description="Disordered" evidence="4">
    <location>
        <begin position="419"/>
        <end position="450"/>
    </location>
</feature>
<dbReference type="AlphaFoldDB" id="A0AAQ3JZ03"/>
<evidence type="ECO:0000256" key="1">
    <source>
        <dbReference type="ARBA" id="ARBA00008675"/>
    </source>
</evidence>
<keyword evidence="2 3" id="KW-0677">Repeat</keyword>
<dbReference type="Gene3D" id="3.40.50.300">
    <property type="entry name" value="P-loop containing nucleotide triphosphate hydrolases"/>
    <property type="match status" value="1"/>
</dbReference>
<comment type="similarity">
    <text evidence="1">Belongs to the ClpA/ClpB family.</text>
</comment>
<keyword evidence="7" id="KW-1185">Reference proteome</keyword>
<evidence type="ECO:0000256" key="2">
    <source>
        <dbReference type="ARBA" id="ARBA00022737"/>
    </source>
</evidence>
<dbReference type="SUPFAM" id="SSF81923">
    <property type="entry name" value="Double Clp-N motif"/>
    <property type="match status" value="1"/>
</dbReference>
<dbReference type="InterPro" id="IPR036628">
    <property type="entry name" value="Clp_N_dom_sf"/>
</dbReference>
<dbReference type="Proteomes" id="UP001327560">
    <property type="component" value="Chromosome 2"/>
</dbReference>
<dbReference type="EMBL" id="CP136891">
    <property type="protein sequence ID" value="WOK97331.1"/>
    <property type="molecule type" value="Genomic_DNA"/>
</dbReference>
<evidence type="ECO:0000259" key="5">
    <source>
        <dbReference type="PROSITE" id="PS51903"/>
    </source>
</evidence>
<proteinExistence type="inferred from homology"/>
<sequence length="797" mass="88460">MRTGNYIVQHGLTPEAASIIEQAIALARRRGHAHVTPLHVANVMLISSAGLLRAACLRSHSHPLRCKALDLCLNVALNRLPSAAASCASALLVPPLAYHPHRARLPSLSNALVAAFKRAQATQRRGSPAKIPAQQQPLLLLALKIEVEHLVVSILDDPSVSRVMREAGFCSTQVKSNVEKAPDSDSTINSKPIKTKLSVQAKIDDDDDEAAVIKALASKERRSTLVIVGESLNAMDTTVRGVMERVENGQVPEVLIDAAFITLPLFSFKHMSREEVAEKIAELREVLMRISCWGRRGVMVYLGDLKWIAEEIKGRRPGLIIGPLAHVVMEIRSLLFDEIAGERSRVWLLGITTCQDYMSCKIGEPSLETLWALQPLTLPAVRLGLSLSCVSDPAENQLSQFASDADLSITSYATCHNKSSLTSSLPSWLQQHKEDNRRRTGDESDDQSEYCGVPEYPYMNWSSVLKNQHNSPQTMFNFSSVPSPCDSSTSSSSISSFDGSSLIKNLSENPNLKRSTQMHEGKYSSTSPYVTFNPNPNSTTSSSTMEMEYIPKFKELNAENLKVLCSALEKKVPWQQLIIPEIASTILQCRSEMMMKRKILEKPSSKPNFESKEATWLFFQGNDSEGKRRIAEELASLLFDSPSNIVWISIHNISSPMDFNSKKRLRTEVRDYHSYFKRLFAAINDNPHRVILIEDIEQLLDHQMRVGIKNAIERGRIKGGCGEEVSVSDAIIILSCKSFKSGSRFCRYPVKRKGKETHLSLDLNLSSSTCDVADDDGDDSFDDAGLEDLVDGVFLFN</sequence>
<dbReference type="Gene3D" id="1.10.1780.10">
    <property type="entry name" value="Clp, N-terminal domain"/>
    <property type="match status" value="1"/>
</dbReference>
<evidence type="ECO:0000313" key="6">
    <source>
        <dbReference type="EMBL" id="WOK97331.1"/>
    </source>
</evidence>
<evidence type="ECO:0000256" key="3">
    <source>
        <dbReference type="PROSITE-ProRule" id="PRU01251"/>
    </source>
</evidence>
<dbReference type="InterPro" id="IPR027417">
    <property type="entry name" value="P-loop_NTPase"/>
</dbReference>
<organism evidence="6 7">
    <name type="scientific">Canna indica</name>
    <name type="common">Indian-shot</name>
    <dbReference type="NCBI Taxonomy" id="4628"/>
    <lineage>
        <taxon>Eukaryota</taxon>
        <taxon>Viridiplantae</taxon>
        <taxon>Streptophyta</taxon>
        <taxon>Embryophyta</taxon>
        <taxon>Tracheophyta</taxon>
        <taxon>Spermatophyta</taxon>
        <taxon>Magnoliopsida</taxon>
        <taxon>Liliopsida</taxon>
        <taxon>Zingiberales</taxon>
        <taxon>Cannaceae</taxon>
        <taxon>Canna</taxon>
    </lineage>
</organism>
<dbReference type="InterPro" id="IPR051650">
    <property type="entry name" value="SL_signaling_regulator"/>
</dbReference>
<dbReference type="PROSITE" id="PS51903">
    <property type="entry name" value="CLP_R"/>
    <property type="match status" value="1"/>
</dbReference>
<feature type="compositionally biased region" description="Low complexity" evidence="4">
    <location>
        <begin position="533"/>
        <end position="543"/>
    </location>
</feature>